<reference evidence="4 5" key="1">
    <citation type="submission" date="2015-09" db="EMBL/GenBank/DDBJ databases">
        <authorList>
            <consortium name="Pathogen Informatics"/>
        </authorList>
    </citation>
    <scope>NUCLEOTIDE SEQUENCE [LARGE SCALE GENOMIC DNA]</scope>
    <source>
        <strain evidence="4 5">2789STDY5834928</strain>
    </source>
</reference>
<dbReference type="OrthoDB" id="1863469at2"/>
<sequence length="535" mass="59305">MSKINEAAEVKETAAEVKETAAENKTDTAPAVNNDGRNGKRRKNPFRNKKFKYGGLSVLFTVIFIVAVVLVNVIITLLGDRFMPTADLTDSGLYSIEQSTVDYLKTVTDEVTITVTSEEAAFTGGSSYYYQTNEILKKIAAANSNIKLQYIDVVSNPGFIANYTETITSNEIMVESKATKRVKVLTYEDFLSITYNEQYLNYYGVKRPEKVEANAEQAVVSAIMNVTDTDPVKVAVLTGYGEKENTVLQNLLKTNSYVIESVNITLTDKISEDYDFVFMFGPDKDYSVADINKLDTWLDNSGKFGKNLVYVGNPKLGDSPNIDGLLDQWGLKVEKGITYQTDENYTYSGMNTYQVLSVPDTDFSKFTNSSPVHGYNMSPVTSKWADQNGNGNITVQSILNTYAGAVIKPQDSGDNWSPESDAERKQYSVIMQAVKTRYEGTNPFSSRIVAIGGMEFLNTSFLQTASVNNSQLIMNIFNVSCNKEEGITLTPKSYNTSTFEITDAQKNGLVIGFVIVLPLLLIISGIVIWVKRLHK</sequence>
<dbReference type="Proteomes" id="UP000095662">
    <property type="component" value="Unassembled WGS sequence"/>
</dbReference>
<evidence type="ECO:0000313" key="4">
    <source>
        <dbReference type="EMBL" id="CUQ84902.1"/>
    </source>
</evidence>
<feature type="domain" description="DUF7088" evidence="3">
    <location>
        <begin position="92"/>
        <end position="179"/>
    </location>
</feature>
<organism evidence="4 5">
    <name type="scientific">[Eubacterium] siraeum</name>
    <dbReference type="NCBI Taxonomy" id="39492"/>
    <lineage>
        <taxon>Bacteria</taxon>
        <taxon>Bacillati</taxon>
        <taxon>Bacillota</taxon>
        <taxon>Clostridia</taxon>
        <taxon>Eubacteriales</taxon>
        <taxon>Oscillospiraceae</taxon>
        <taxon>Oscillospiraceae incertae sedis</taxon>
    </lineage>
</organism>
<evidence type="ECO:0000256" key="2">
    <source>
        <dbReference type="SAM" id="Phobius"/>
    </source>
</evidence>
<evidence type="ECO:0000259" key="3">
    <source>
        <dbReference type="Pfam" id="PF23357"/>
    </source>
</evidence>
<gene>
    <name evidence="4" type="ORF">ERS852540_01005</name>
</gene>
<keyword evidence="2" id="KW-1133">Transmembrane helix</keyword>
<feature type="transmembrane region" description="Helical" evidence="2">
    <location>
        <begin position="509"/>
        <end position="530"/>
    </location>
</feature>
<protein>
    <submittedName>
        <fullName evidence="4">Gliding-associated putative ABC transporter substrate-binding component GldG</fullName>
    </submittedName>
</protein>
<keyword evidence="2" id="KW-0472">Membrane</keyword>
<evidence type="ECO:0000256" key="1">
    <source>
        <dbReference type="SAM" id="MobiDB-lite"/>
    </source>
</evidence>
<feature type="region of interest" description="Disordered" evidence="1">
    <location>
        <begin position="1"/>
        <end position="44"/>
    </location>
</feature>
<dbReference type="STRING" id="39492.ERS852540_01005"/>
<keyword evidence="2" id="KW-0812">Transmembrane</keyword>
<feature type="compositionally biased region" description="Basic and acidic residues" evidence="1">
    <location>
        <begin position="1"/>
        <end position="26"/>
    </location>
</feature>
<dbReference type="InterPro" id="IPR055396">
    <property type="entry name" value="DUF7088"/>
</dbReference>
<name>A0A174ZG65_9FIRM</name>
<dbReference type="AlphaFoldDB" id="A0A174ZG65"/>
<dbReference type="EMBL" id="CZBY01000006">
    <property type="protein sequence ID" value="CUQ84902.1"/>
    <property type="molecule type" value="Genomic_DNA"/>
</dbReference>
<feature type="transmembrane region" description="Helical" evidence="2">
    <location>
        <begin position="51"/>
        <end position="75"/>
    </location>
</feature>
<proteinExistence type="predicted"/>
<dbReference type="Pfam" id="PF23357">
    <property type="entry name" value="DUF7088"/>
    <property type="match status" value="1"/>
</dbReference>
<accession>A0A174ZG65</accession>
<evidence type="ECO:0000313" key="5">
    <source>
        <dbReference type="Proteomes" id="UP000095662"/>
    </source>
</evidence>